<evidence type="ECO:0000313" key="1">
    <source>
        <dbReference type="EMBL" id="SFS91226.1"/>
    </source>
</evidence>
<dbReference type="RefSeq" id="WP_092313774.1">
    <property type="nucleotide sequence ID" value="NZ_FOZV01000015.1"/>
</dbReference>
<reference evidence="2" key="1">
    <citation type="submission" date="2016-10" db="EMBL/GenBank/DDBJ databases">
        <authorList>
            <person name="Varghese N."/>
            <person name="Submissions S."/>
        </authorList>
    </citation>
    <scope>NUCLEOTIDE SEQUENCE [LARGE SCALE GENOMIC DNA]</scope>
    <source>
        <strain evidence="2">CGMCC 1.10683</strain>
    </source>
</reference>
<accession>A0A1I6TPV0</accession>
<keyword evidence="2" id="KW-1185">Reference proteome</keyword>
<dbReference type="AlphaFoldDB" id="A0A1I6TPV0"/>
<dbReference type="EMBL" id="FOZV01000015">
    <property type="protein sequence ID" value="SFS91226.1"/>
    <property type="molecule type" value="Genomic_DNA"/>
</dbReference>
<organism evidence="1 2">
    <name type="scientific">Brevundimonas viscosa</name>
    <dbReference type="NCBI Taxonomy" id="871741"/>
    <lineage>
        <taxon>Bacteria</taxon>
        <taxon>Pseudomonadati</taxon>
        <taxon>Pseudomonadota</taxon>
        <taxon>Alphaproteobacteria</taxon>
        <taxon>Caulobacterales</taxon>
        <taxon>Caulobacteraceae</taxon>
        <taxon>Brevundimonas</taxon>
    </lineage>
</organism>
<evidence type="ECO:0000313" key="2">
    <source>
        <dbReference type="Proteomes" id="UP000198788"/>
    </source>
</evidence>
<proteinExistence type="predicted"/>
<sequence length="70" mass="8160">MTLEELRSDLREILAKEEASPIDWVSVDRMCLELIGKLARGKEPPYPHDVVYHYLDDADIRRKDDVYGLT</sequence>
<name>A0A1I6TPV0_9CAUL</name>
<dbReference type="OrthoDB" id="7584317at2"/>
<dbReference type="Proteomes" id="UP000198788">
    <property type="component" value="Unassembled WGS sequence"/>
</dbReference>
<gene>
    <name evidence="1" type="ORF">SAMN05192570_0239</name>
</gene>
<protein>
    <submittedName>
        <fullName evidence="1">Uncharacterized protein</fullName>
    </submittedName>
</protein>